<feature type="site" description="Lowers pKa of active site Tyr" evidence="2">
    <location>
        <position position="53"/>
    </location>
</feature>
<dbReference type="OrthoDB" id="416253at2759"/>
<dbReference type="Pfam" id="PF00248">
    <property type="entry name" value="Aldo_ket_red"/>
    <property type="match status" value="1"/>
</dbReference>
<keyword evidence="5" id="KW-1185">Reference proteome</keyword>
<feature type="binding site" evidence="1">
    <location>
        <position position="84"/>
    </location>
    <ligand>
        <name>substrate</name>
    </ligand>
</feature>
<dbReference type="Proteomes" id="UP000054845">
    <property type="component" value="Unassembled WGS sequence"/>
</dbReference>
<dbReference type="AlphaFoldDB" id="A0A0P1BJ01"/>
<organism evidence="4 5">
    <name type="scientific">Ceraceosorus bombacis</name>
    <dbReference type="NCBI Taxonomy" id="401625"/>
    <lineage>
        <taxon>Eukaryota</taxon>
        <taxon>Fungi</taxon>
        <taxon>Dikarya</taxon>
        <taxon>Basidiomycota</taxon>
        <taxon>Ustilaginomycotina</taxon>
        <taxon>Exobasidiomycetes</taxon>
        <taxon>Ceraceosorales</taxon>
        <taxon>Ceraceosoraceae</taxon>
        <taxon>Ceraceosorus</taxon>
    </lineage>
</organism>
<evidence type="ECO:0000256" key="2">
    <source>
        <dbReference type="PIRSR" id="PIRSR000097-3"/>
    </source>
</evidence>
<protein>
    <submittedName>
        <fullName evidence="4">2-methylbutyraldehyde reductase</fullName>
    </submittedName>
</protein>
<accession>A0A0P1BJ01</accession>
<dbReference type="EMBL" id="CCYA01000272">
    <property type="protein sequence ID" value="CEH15862.1"/>
    <property type="molecule type" value="Genomic_DNA"/>
</dbReference>
<evidence type="ECO:0000313" key="4">
    <source>
        <dbReference type="EMBL" id="CEH15862.1"/>
    </source>
</evidence>
<dbReference type="InterPro" id="IPR018170">
    <property type="entry name" value="Aldo/ket_reductase_CS"/>
</dbReference>
<name>A0A0P1BJ01_9BASI</name>
<evidence type="ECO:0000256" key="1">
    <source>
        <dbReference type="PIRSR" id="PIRSR000097-2"/>
    </source>
</evidence>
<dbReference type="GO" id="GO:0016491">
    <property type="term" value="F:oxidoreductase activity"/>
    <property type="evidence" value="ECO:0007669"/>
    <property type="project" value="InterPro"/>
</dbReference>
<dbReference type="InterPro" id="IPR020471">
    <property type="entry name" value="AKR"/>
</dbReference>
<feature type="domain" description="NADP-dependent oxidoreductase" evidence="3">
    <location>
        <begin position="27"/>
        <end position="264"/>
    </location>
</feature>
<evidence type="ECO:0000313" key="5">
    <source>
        <dbReference type="Proteomes" id="UP000054845"/>
    </source>
</evidence>
<dbReference type="CDD" id="cd19071">
    <property type="entry name" value="AKR_AKR1-5-like"/>
    <property type="match status" value="1"/>
</dbReference>
<evidence type="ECO:0000259" key="3">
    <source>
        <dbReference type="Pfam" id="PF00248"/>
    </source>
</evidence>
<dbReference type="PIRSF" id="PIRSF000097">
    <property type="entry name" value="AKR"/>
    <property type="match status" value="1"/>
</dbReference>
<dbReference type="SUPFAM" id="SSF51430">
    <property type="entry name" value="NAD(P)-linked oxidoreductase"/>
    <property type="match status" value="1"/>
</dbReference>
<dbReference type="STRING" id="401625.A0A0P1BJ01"/>
<reference evidence="4 5" key="1">
    <citation type="submission" date="2014-09" db="EMBL/GenBank/DDBJ databases">
        <authorList>
            <person name="Magalhaes I.L.F."/>
            <person name="Oliveira U."/>
            <person name="Santos F.R."/>
            <person name="Vidigal T.H.D.A."/>
            <person name="Brescovit A.D."/>
            <person name="Santos A.J."/>
        </authorList>
    </citation>
    <scope>NUCLEOTIDE SEQUENCE [LARGE SCALE GENOMIC DNA]</scope>
</reference>
<dbReference type="InterPro" id="IPR036812">
    <property type="entry name" value="NAD(P)_OxRdtase_dom_sf"/>
</dbReference>
<dbReference type="InterPro" id="IPR023210">
    <property type="entry name" value="NADP_OxRdtase_dom"/>
</dbReference>
<proteinExistence type="predicted"/>
<sequence>MSLPTHFTLSNGSKIPSVGLGTWQSKPGENEGEVGEGIKLSGVPREEIWITSKLFEFHHKHARQAVEDTLSKLGVGYLDLYLMHWNVALEPDVPADGSLPRKPLKDPKTGKPQVDRVLSDNPLPCWRDMEALVEAGLVKNIGVSNFNIRRLRALLKEAKIKPVANQVELSFTCPQPELLAFCHKVNVLPQAYSPLGSTGASHSSLAAVDALAKKHNVQGANILISWQVGRGANPLPKSVTPARIANNLKLVDLSKEEIAQLEESANSQPFKKVCDQSEDFDYDIFEASHPQNNDKAQALL</sequence>
<dbReference type="Gene3D" id="3.20.20.100">
    <property type="entry name" value="NADP-dependent oxidoreductase domain"/>
    <property type="match status" value="1"/>
</dbReference>
<dbReference type="PROSITE" id="PS00062">
    <property type="entry name" value="ALDOKETO_REDUCTASE_2"/>
    <property type="match status" value="1"/>
</dbReference>
<dbReference type="PRINTS" id="PR00069">
    <property type="entry name" value="ALDKETRDTASE"/>
</dbReference>
<dbReference type="PANTHER" id="PTHR11732">
    <property type="entry name" value="ALDO/KETO REDUCTASE"/>
    <property type="match status" value="1"/>
</dbReference>